<keyword evidence="1" id="KW-0812">Transmembrane</keyword>
<evidence type="ECO:0000313" key="2">
    <source>
        <dbReference type="EMBL" id="MTB63732.1"/>
    </source>
</evidence>
<evidence type="ECO:0000313" key="3">
    <source>
        <dbReference type="EMBL" id="MWV55713.1"/>
    </source>
</evidence>
<organism evidence="3 5">
    <name type="scientific">Streptococcus zhangguiae</name>
    <dbReference type="NCBI Taxonomy" id="2664091"/>
    <lineage>
        <taxon>Bacteria</taxon>
        <taxon>Bacillati</taxon>
        <taxon>Bacillota</taxon>
        <taxon>Bacilli</taxon>
        <taxon>Lactobacillales</taxon>
        <taxon>Streptococcaceae</taxon>
        <taxon>Streptococcus</taxon>
    </lineage>
</organism>
<reference evidence="3 5" key="1">
    <citation type="submission" date="2019-10" db="EMBL/GenBank/DDBJ databases">
        <title>Streptococcis sp, isolated from the respiratory tract of Marmot.</title>
        <authorList>
            <person name="Zhang G."/>
        </authorList>
    </citation>
    <scope>NUCLEOTIDE SEQUENCE [LARGE SCALE GENOMIC DNA]</scope>
    <source>
        <strain evidence="3">Zg-70</strain>
        <strain evidence="5">zg-70</strain>
    </source>
</reference>
<dbReference type="Proteomes" id="UP000435060">
    <property type="component" value="Unassembled WGS sequence"/>
</dbReference>
<evidence type="ECO:0000313" key="4">
    <source>
        <dbReference type="Proteomes" id="UP000435060"/>
    </source>
</evidence>
<dbReference type="EMBL" id="WLCG01000002">
    <property type="protein sequence ID" value="MTB63732.1"/>
    <property type="molecule type" value="Genomic_DNA"/>
</dbReference>
<dbReference type="RefSeq" id="WP_154607753.1">
    <property type="nucleotide sequence ID" value="NZ_CP072115.1"/>
</dbReference>
<keyword evidence="1" id="KW-1133">Transmembrane helix</keyword>
<proteinExistence type="predicted"/>
<evidence type="ECO:0000313" key="5">
    <source>
        <dbReference type="Proteomes" id="UP000435423"/>
    </source>
</evidence>
<name>A0A6I4RGZ2_9STRE</name>
<dbReference type="Proteomes" id="UP000435423">
    <property type="component" value="Unassembled WGS sequence"/>
</dbReference>
<keyword evidence="1" id="KW-0472">Membrane</keyword>
<comment type="caution">
    <text evidence="3">The sequence shown here is derived from an EMBL/GenBank/DDBJ whole genome shotgun (WGS) entry which is preliminary data.</text>
</comment>
<reference evidence="2 4" key="2">
    <citation type="submission" date="2019-11" db="EMBL/GenBank/DDBJ databases">
        <title>Streptococcis sp. isolated from the respiratory tract of Marmot.</title>
        <authorList>
            <person name="Zhang G."/>
        </authorList>
    </citation>
    <scope>NUCLEOTIDE SEQUENCE [LARGE SCALE GENOMIC DNA]</scope>
    <source>
        <strain evidence="4">zg-86</strain>
        <strain evidence="2">Zg-86</strain>
    </source>
</reference>
<keyword evidence="4" id="KW-1185">Reference proteome</keyword>
<feature type="transmembrane region" description="Helical" evidence="1">
    <location>
        <begin position="7"/>
        <end position="25"/>
    </location>
</feature>
<dbReference type="EMBL" id="WUBJ01000002">
    <property type="protein sequence ID" value="MWV55713.1"/>
    <property type="molecule type" value="Genomic_DNA"/>
</dbReference>
<feature type="transmembrane region" description="Helical" evidence="1">
    <location>
        <begin position="37"/>
        <end position="58"/>
    </location>
</feature>
<dbReference type="AlphaFoldDB" id="A0A6I4RGZ2"/>
<sequence>MKKQCPKVAIAAIPILCINFFLNLPRLQFEQVTFPKIVTDTIVLIHPVLIGIILYRFWKWKNTEQD</sequence>
<protein>
    <submittedName>
        <fullName evidence="3">Uncharacterized protein</fullName>
    </submittedName>
</protein>
<evidence type="ECO:0000256" key="1">
    <source>
        <dbReference type="SAM" id="Phobius"/>
    </source>
</evidence>
<accession>A0A6I4RGZ2</accession>
<gene>
    <name evidence="2" type="ORF">GGG87_01735</name>
    <name evidence="3" type="ORF">GGH11_01735</name>
</gene>